<comment type="caution">
    <text evidence="1">The sequence shown here is derived from an EMBL/GenBank/DDBJ whole genome shotgun (WGS) entry which is preliminary data.</text>
</comment>
<dbReference type="Proteomes" id="UP000615446">
    <property type="component" value="Unassembled WGS sequence"/>
</dbReference>
<organism evidence="1 2">
    <name type="scientific">Rhizophagus clarus</name>
    <dbReference type="NCBI Taxonomy" id="94130"/>
    <lineage>
        <taxon>Eukaryota</taxon>
        <taxon>Fungi</taxon>
        <taxon>Fungi incertae sedis</taxon>
        <taxon>Mucoromycota</taxon>
        <taxon>Glomeromycotina</taxon>
        <taxon>Glomeromycetes</taxon>
        <taxon>Glomerales</taxon>
        <taxon>Glomeraceae</taxon>
        <taxon>Rhizophagus</taxon>
    </lineage>
</organism>
<accession>A0A8H3QM47</accession>
<proteinExistence type="predicted"/>
<reference evidence="1" key="1">
    <citation type="submission" date="2019-10" db="EMBL/GenBank/DDBJ databases">
        <title>Conservation and host-specific expression of non-tandemly repeated heterogenous ribosome RNA gene in arbuscular mycorrhizal fungi.</title>
        <authorList>
            <person name="Maeda T."/>
            <person name="Kobayashi Y."/>
            <person name="Nakagawa T."/>
            <person name="Ezawa T."/>
            <person name="Yamaguchi K."/>
            <person name="Bino T."/>
            <person name="Nishimoto Y."/>
            <person name="Shigenobu S."/>
            <person name="Kawaguchi M."/>
        </authorList>
    </citation>
    <scope>NUCLEOTIDE SEQUENCE</scope>
    <source>
        <strain evidence="1">HR1</strain>
    </source>
</reference>
<evidence type="ECO:0000313" key="1">
    <source>
        <dbReference type="EMBL" id="GES84471.1"/>
    </source>
</evidence>
<name>A0A8H3QM47_9GLOM</name>
<protein>
    <submittedName>
        <fullName evidence="1">Uncharacterized protein</fullName>
    </submittedName>
</protein>
<dbReference type="AlphaFoldDB" id="A0A8H3QM47"/>
<dbReference type="OrthoDB" id="2433375at2759"/>
<gene>
    <name evidence="1" type="ORF">RCL2_001158700</name>
</gene>
<dbReference type="EMBL" id="BLAL01000080">
    <property type="protein sequence ID" value="GES84471.1"/>
    <property type="molecule type" value="Genomic_DNA"/>
</dbReference>
<sequence length="116" mass="13466">MEEVTGKEHILPITLKDCQLLHHDLLQADDESFENVHKPELHPTQQNKVQVEDIHFEECSVGRDPERPYRNRSLMSKWVGEVLHPKDNPAYAFNKPIVDIAKYREIPYIPQLIGAS</sequence>
<evidence type="ECO:0000313" key="2">
    <source>
        <dbReference type="Proteomes" id="UP000615446"/>
    </source>
</evidence>